<organism evidence="7 8">
    <name type="scientific">Halalkalibacter hemicellulosilyticusJCM 9152</name>
    <dbReference type="NCBI Taxonomy" id="1236971"/>
    <lineage>
        <taxon>Bacteria</taxon>
        <taxon>Bacillati</taxon>
        <taxon>Bacillota</taxon>
        <taxon>Bacilli</taxon>
        <taxon>Bacillales</taxon>
        <taxon>Bacillaceae</taxon>
        <taxon>Halalkalibacter</taxon>
    </lineage>
</organism>
<accession>W4Q9U4</accession>
<feature type="transmembrane region" description="Helical" evidence="5">
    <location>
        <begin position="167"/>
        <end position="188"/>
    </location>
</feature>
<proteinExistence type="predicted"/>
<dbReference type="EMBL" id="BAUU01000001">
    <property type="protein sequence ID" value="GAE28780.1"/>
    <property type="molecule type" value="Genomic_DNA"/>
</dbReference>
<dbReference type="AlphaFoldDB" id="W4Q9U4"/>
<evidence type="ECO:0000256" key="1">
    <source>
        <dbReference type="ARBA" id="ARBA00004141"/>
    </source>
</evidence>
<dbReference type="OrthoDB" id="1864035at2"/>
<comment type="subcellular location">
    <subcellularLocation>
        <location evidence="1">Membrane</location>
        <topology evidence="1">Multi-pass membrane protein</topology>
    </subcellularLocation>
</comment>
<gene>
    <name evidence="7" type="ORF">JCM9152_113</name>
</gene>
<dbReference type="RefSeq" id="WP_035339732.1">
    <property type="nucleotide sequence ID" value="NZ_BAUU01000001.1"/>
</dbReference>
<comment type="caution">
    <text evidence="7">The sequence shown here is derived from an EMBL/GenBank/DDBJ whole genome shotgun (WGS) entry which is preliminary data.</text>
</comment>
<evidence type="ECO:0000256" key="5">
    <source>
        <dbReference type="SAM" id="Phobius"/>
    </source>
</evidence>
<protein>
    <submittedName>
        <fullName evidence="7">Multidrug ABC transporter permease</fullName>
    </submittedName>
</protein>
<feature type="transmembrane region" description="Helical" evidence="5">
    <location>
        <begin position="96"/>
        <end position="119"/>
    </location>
</feature>
<dbReference type="Proteomes" id="UP000018895">
    <property type="component" value="Unassembled WGS sequence"/>
</dbReference>
<dbReference type="Pfam" id="PF01061">
    <property type="entry name" value="ABC2_membrane"/>
    <property type="match status" value="1"/>
</dbReference>
<feature type="transmembrane region" description="Helical" evidence="5">
    <location>
        <begin position="131"/>
        <end position="155"/>
    </location>
</feature>
<name>W4Q9U4_9BACI</name>
<evidence type="ECO:0000259" key="6">
    <source>
        <dbReference type="Pfam" id="PF01061"/>
    </source>
</evidence>
<evidence type="ECO:0000256" key="4">
    <source>
        <dbReference type="ARBA" id="ARBA00023136"/>
    </source>
</evidence>
<keyword evidence="2 5" id="KW-0812">Transmembrane</keyword>
<keyword evidence="8" id="KW-1185">Reference proteome</keyword>
<evidence type="ECO:0000256" key="3">
    <source>
        <dbReference type="ARBA" id="ARBA00022989"/>
    </source>
</evidence>
<feature type="transmembrane region" description="Helical" evidence="5">
    <location>
        <begin position="216"/>
        <end position="237"/>
    </location>
</feature>
<feature type="transmembrane region" description="Helical" evidence="5">
    <location>
        <begin position="21"/>
        <end position="39"/>
    </location>
</feature>
<dbReference type="GO" id="GO:0140359">
    <property type="term" value="F:ABC-type transporter activity"/>
    <property type="evidence" value="ECO:0007669"/>
    <property type="project" value="InterPro"/>
</dbReference>
<reference evidence="7" key="1">
    <citation type="journal article" date="2014" name="Genome Announc.">
        <title>Draft Genome Sequences of Three Alkaliphilic Bacillus Strains, Bacillus wakoensis JCM 9140T, Bacillus akibai JCM 9157T, and Bacillus hemicellulosilyticus JCM 9152T.</title>
        <authorList>
            <person name="Yuki M."/>
            <person name="Oshima K."/>
            <person name="Suda W."/>
            <person name="Oshida Y."/>
            <person name="Kitamura K."/>
            <person name="Iida T."/>
            <person name="Hattori M."/>
            <person name="Ohkuma M."/>
        </authorList>
    </citation>
    <scope>NUCLEOTIDE SEQUENCE [LARGE SCALE GENOMIC DNA]</scope>
    <source>
        <strain evidence="7">JCM 9152</strain>
    </source>
</reference>
<dbReference type="GO" id="GO:0016020">
    <property type="term" value="C:membrane"/>
    <property type="evidence" value="ECO:0007669"/>
    <property type="project" value="UniProtKB-SubCell"/>
</dbReference>
<sequence length="243" mass="27870">MRVWSTIPYTVKRLSRDFMTILLLLLLPMVILTVFSFILPDVPGERGFPIMEETAMYMIVGFQLFGGCIAMAYIYLDFFTERRHRIQTLPMNHTVYAFTIMLIGTIFSVILGIILMVFSQFALGVNWSHPLWSIVIISLMSLLSSIVCLILVFSVNNYKLAERLSEVYGLGAFLMAGLFFPMPDLVIIEWFNQYVNPLTISYAAIFEYNGVFENDVIFHVLLLIGYIVVLFAIMLALGRRRMP</sequence>
<feature type="domain" description="ABC-2 type transporter transmembrane" evidence="6">
    <location>
        <begin position="10"/>
        <end position="205"/>
    </location>
</feature>
<keyword evidence="3 5" id="KW-1133">Transmembrane helix</keyword>
<evidence type="ECO:0000313" key="8">
    <source>
        <dbReference type="Proteomes" id="UP000018895"/>
    </source>
</evidence>
<dbReference type="STRING" id="1236971.JCM9152_113"/>
<dbReference type="InterPro" id="IPR013525">
    <property type="entry name" value="ABC2_TM"/>
</dbReference>
<keyword evidence="4 5" id="KW-0472">Membrane</keyword>
<evidence type="ECO:0000256" key="2">
    <source>
        <dbReference type="ARBA" id="ARBA00022692"/>
    </source>
</evidence>
<evidence type="ECO:0000313" key="7">
    <source>
        <dbReference type="EMBL" id="GAE28780.1"/>
    </source>
</evidence>
<feature type="transmembrane region" description="Helical" evidence="5">
    <location>
        <begin position="55"/>
        <end position="76"/>
    </location>
</feature>